<dbReference type="InterPro" id="IPR008201">
    <property type="entry name" value="HepT-like"/>
</dbReference>
<dbReference type="Pfam" id="PF01934">
    <property type="entry name" value="HepT-like"/>
    <property type="match status" value="1"/>
</dbReference>
<proteinExistence type="inferred from homology"/>
<dbReference type="Gene3D" id="1.20.120.580">
    <property type="entry name" value="bsu32300-like"/>
    <property type="match status" value="1"/>
</dbReference>
<dbReference type="InterPro" id="IPR052379">
    <property type="entry name" value="Type_VII_TA_RNase"/>
</dbReference>
<comment type="similarity">
    <text evidence="4">Belongs to the HepT RNase toxin family.</text>
</comment>
<protein>
    <submittedName>
        <fullName evidence="5">DUF86 domain-containing protein</fullName>
    </submittedName>
</protein>
<evidence type="ECO:0000256" key="3">
    <source>
        <dbReference type="ARBA" id="ARBA00022801"/>
    </source>
</evidence>
<comment type="caution">
    <text evidence="5">The sequence shown here is derived from an EMBL/GenBank/DDBJ whole genome shotgun (WGS) entry which is preliminary data.</text>
</comment>
<name>A0ABW5ZEA9_9BACL</name>
<dbReference type="PANTHER" id="PTHR33397">
    <property type="entry name" value="UPF0331 PROTEIN YUTE"/>
    <property type="match status" value="1"/>
</dbReference>
<dbReference type="EMBL" id="JBHUPG010000003">
    <property type="protein sequence ID" value="MFD2910681.1"/>
    <property type="molecule type" value="Genomic_DNA"/>
</dbReference>
<keyword evidence="1" id="KW-1277">Toxin-antitoxin system</keyword>
<evidence type="ECO:0000256" key="2">
    <source>
        <dbReference type="ARBA" id="ARBA00022722"/>
    </source>
</evidence>
<organism evidence="5 6">
    <name type="scientific">Jeotgalibacillus terrae</name>
    <dbReference type="NCBI Taxonomy" id="587735"/>
    <lineage>
        <taxon>Bacteria</taxon>
        <taxon>Bacillati</taxon>
        <taxon>Bacillota</taxon>
        <taxon>Bacilli</taxon>
        <taxon>Bacillales</taxon>
        <taxon>Caryophanaceae</taxon>
        <taxon>Jeotgalibacillus</taxon>
    </lineage>
</organism>
<keyword evidence="6" id="KW-1185">Reference proteome</keyword>
<gene>
    <name evidence="5" type="ORF">ACFS5P_02215</name>
</gene>
<dbReference type="PANTHER" id="PTHR33397:SF3">
    <property type="entry name" value="MRNA NUCLEASE HEPT"/>
    <property type="match status" value="1"/>
</dbReference>
<dbReference type="RefSeq" id="WP_204729267.1">
    <property type="nucleotide sequence ID" value="NZ_JAFBDK010000007.1"/>
</dbReference>
<sequence>MKSDVIVNKVSSIERCIRRVREVYDQNPENLEDFTKQDSIVLNIQRACQVSIDLALHVVQMKKLGIPKTSREAFDFLEKAEYLSPEISATLKAMVGFKNIAVHEYQELALDILQSIIEEHLNDFTTFTAQILKMK</sequence>
<evidence type="ECO:0000313" key="6">
    <source>
        <dbReference type="Proteomes" id="UP001597561"/>
    </source>
</evidence>
<evidence type="ECO:0000256" key="1">
    <source>
        <dbReference type="ARBA" id="ARBA00022649"/>
    </source>
</evidence>
<keyword evidence="2" id="KW-0540">Nuclease</keyword>
<accession>A0ABW5ZEA9</accession>
<reference evidence="6" key="1">
    <citation type="journal article" date="2019" name="Int. J. Syst. Evol. Microbiol.">
        <title>The Global Catalogue of Microorganisms (GCM) 10K type strain sequencing project: providing services to taxonomists for standard genome sequencing and annotation.</title>
        <authorList>
            <consortium name="The Broad Institute Genomics Platform"/>
            <consortium name="The Broad Institute Genome Sequencing Center for Infectious Disease"/>
            <person name="Wu L."/>
            <person name="Ma J."/>
        </authorList>
    </citation>
    <scope>NUCLEOTIDE SEQUENCE [LARGE SCALE GENOMIC DNA]</scope>
    <source>
        <strain evidence="6">KCTC 13528</strain>
    </source>
</reference>
<evidence type="ECO:0000256" key="4">
    <source>
        <dbReference type="ARBA" id="ARBA00024207"/>
    </source>
</evidence>
<dbReference type="Proteomes" id="UP001597561">
    <property type="component" value="Unassembled WGS sequence"/>
</dbReference>
<evidence type="ECO:0000313" key="5">
    <source>
        <dbReference type="EMBL" id="MFD2910681.1"/>
    </source>
</evidence>
<dbReference type="NCBIfam" id="NF047751">
    <property type="entry name" value="HepT_toxin"/>
    <property type="match status" value="1"/>
</dbReference>
<dbReference type="InterPro" id="IPR037038">
    <property type="entry name" value="HepT-like_sf"/>
</dbReference>
<keyword evidence="3" id="KW-0378">Hydrolase</keyword>